<feature type="transmembrane region" description="Helical" evidence="3">
    <location>
        <begin position="760"/>
        <end position="777"/>
    </location>
</feature>
<feature type="transmembrane region" description="Helical" evidence="3">
    <location>
        <begin position="145"/>
        <end position="161"/>
    </location>
</feature>
<name>A0A4U1CKV7_9SPHI</name>
<feature type="transmembrane region" description="Helical" evidence="3">
    <location>
        <begin position="471"/>
        <end position="492"/>
    </location>
</feature>
<feature type="transmembrane region" description="Helical" evidence="3">
    <location>
        <begin position="731"/>
        <end position="748"/>
    </location>
</feature>
<proteinExistence type="predicted"/>
<feature type="transmembrane region" description="Helical" evidence="3">
    <location>
        <begin position="410"/>
        <end position="426"/>
    </location>
</feature>
<dbReference type="EMBL" id="SWBR01000003">
    <property type="protein sequence ID" value="TKC08304.1"/>
    <property type="molecule type" value="Genomic_DNA"/>
</dbReference>
<keyword evidence="3" id="KW-1133">Transmembrane helix</keyword>
<feature type="transmembrane region" description="Helical" evidence="3">
    <location>
        <begin position="512"/>
        <end position="529"/>
    </location>
</feature>
<feature type="transmembrane region" description="Helical" evidence="3">
    <location>
        <begin position="673"/>
        <end position="694"/>
    </location>
</feature>
<dbReference type="PANTHER" id="PTHR38434">
    <property type="entry name" value="BLL2549 PROTEIN"/>
    <property type="match status" value="1"/>
</dbReference>
<feature type="transmembrane region" description="Helical" evidence="3">
    <location>
        <begin position="324"/>
        <end position="348"/>
    </location>
</feature>
<keyword evidence="1" id="KW-0175">Coiled coil</keyword>
<dbReference type="OrthoDB" id="666059at2"/>
<dbReference type="Pfam" id="PF10101">
    <property type="entry name" value="DUF2339"/>
    <property type="match status" value="1"/>
</dbReference>
<gene>
    <name evidence="4" type="ORF">FA048_14200</name>
</gene>
<evidence type="ECO:0000256" key="2">
    <source>
        <dbReference type="SAM" id="MobiDB-lite"/>
    </source>
</evidence>
<keyword evidence="3" id="KW-0812">Transmembrane</keyword>
<feature type="transmembrane region" description="Helical" evidence="3">
    <location>
        <begin position="294"/>
        <end position="312"/>
    </location>
</feature>
<feature type="transmembrane region" description="Helical" evidence="3">
    <location>
        <begin position="112"/>
        <end position="133"/>
    </location>
</feature>
<dbReference type="Proteomes" id="UP000309488">
    <property type="component" value="Unassembled WGS sequence"/>
</dbReference>
<evidence type="ECO:0000313" key="4">
    <source>
        <dbReference type="EMBL" id="TKC08304.1"/>
    </source>
</evidence>
<feature type="transmembrane region" description="Helical" evidence="3">
    <location>
        <begin position="386"/>
        <end position="404"/>
    </location>
</feature>
<feature type="transmembrane region" description="Helical" evidence="3">
    <location>
        <begin position="706"/>
        <end position="724"/>
    </location>
</feature>
<feature type="transmembrane region" description="Helical" evidence="3">
    <location>
        <begin position="641"/>
        <end position="661"/>
    </location>
</feature>
<evidence type="ECO:0000256" key="1">
    <source>
        <dbReference type="SAM" id="Coils"/>
    </source>
</evidence>
<dbReference type="RefSeq" id="WP_136842222.1">
    <property type="nucleotide sequence ID" value="NZ_SWBR01000003.1"/>
</dbReference>
<reference evidence="4 5" key="1">
    <citation type="submission" date="2019-04" db="EMBL/GenBank/DDBJ databases">
        <title>Pedobacter sp. RP-3-22 sp. nov., isolated from Arctic soil.</title>
        <authorList>
            <person name="Dahal R.H."/>
            <person name="Kim D.-U."/>
        </authorList>
    </citation>
    <scope>NUCLEOTIDE SEQUENCE [LARGE SCALE GENOMIC DNA]</scope>
    <source>
        <strain evidence="4 5">RP-3-22</strain>
    </source>
</reference>
<comment type="caution">
    <text evidence="4">The sequence shown here is derived from an EMBL/GenBank/DDBJ whole genome shotgun (WGS) entry which is preliminary data.</text>
</comment>
<dbReference type="AlphaFoldDB" id="A0A4U1CKV7"/>
<feature type="transmembrane region" description="Helical" evidence="3">
    <location>
        <begin position="599"/>
        <end position="621"/>
    </location>
</feature>
<dbReference type="InterPro" id="IPR019286">
    <property type="entry name" value="DUF2339_TM"/>
</dbReference>
<feature type="transmembrane region" description="Helical" evidence="3">
    <location>
        <begin position="270"/>
        <end position="288"/>
    </location>
</feature>
<dbReference type="PANTHER" id="PTHR38434:SF1">
    <property type="entry name" value="BLL2549 PROTEIN"/>
    <property type="match status" value="1"/>
</dbReference>
<evidence type="ECO:0000256" key="3">
    <source>
        <dbReference type="SAM" id="Phobius"/>
    </source>
</evidence>
<feature type="transmembrane region" description="Helical" evidence="3">
    <location>
        <begin position="569"/>
        <end position="587"/>
    </location>
</feature>
<feature type="transmembrane region" description="Helical" evidence="3">
    <location>
        <begin position="221"/>
        <end position="238"/>
    </location>
</feature>
<feature type="transmembrane region" description="Helical" evidence="3">
    <location>
        <begin position="244"/>
        <end position="263"/>
    </location>
</feature>
<feature type="compositionally biased region" description="Low complexity" evidence="2">
    <location>
        <begin position="68"/>
        <end position="78"/>
    </location>
</feature>
<feature type="transmembrane region" description="Helical" evidence="3">
    <location>
        <begin position="194"/>
        <end position="214"/>
    </location>
</feature>
<evidence type="ECO:0000313" key="5">
    <source>
        <dbReference type="Proteomes" id="UP000309488"/>
    </source>
</evidence>
<feature type="transmembrane region" description="Helical" evidence="3">
    <location>
        <begin position="168"/>
        <end position="188"/>
    </location>
</feature>
<organism evidence="4 5">
    <name type="scientific">Pedobacter polaris</name>
    <dbReference type="NCBI Taxonomy" id="2571273"/>
    <lineage>
        <taxon>Bacteria</taxon>
        <taxon>Pseudomonadati</taxon>
        <taxon>Bacteroidota</taxon>
        <taxon>Sphingobacteriia</taxon>
        <taxon>Sphingobacteriales</taxon>
        <taxon>Sphingobacteriaceae</taxon>
        <taxon>Pedobacter</taxon>
    </lineage>
</organism>
<feature type="transmembrane region" description="Helical" evidence="3">
    <location>
        <begin position="360"/>
        <end position="377"/>
    </location>
</feature>
<protein>
    <submittedName>
        <fullName evidence="4">DUF2339 domain-containing protein</fullName>
    </submittedName>
</protein>
<sequence length="792" mass="90274">MENDKERLNILLLKLENLSLKQQTFEAEINNLRQEIKQLQSPGTEPIALSTQVFSNLEPQVIFPPKNTPISTHSSTPPTFTPPANRQPNFSDNFKRANLGKSDFEKFIGENLISKIGILILVIGVAIGAKYAIDKDMLSPLTRIILGYLVGIALMGFALKLKAKYESFSAVLLSGSIAIMYFLTYAAYDFYGLIPQTLAFVLMVIFTSFTVIAAIKYNKQVIAHIGLVGAYAVPFLLSDGSGKVAVLFTYMAIINIGILILSFKKYWKPLFYMSFGLTWLIFASWLLFDYKDTVHFTLAFSFASIFFLTFYISNLAYKVTKAEIFGISDVIVLLLNSFVFYGIGYYILSENKNGEELLGLFTLINAIIHFVVSLVIYKRKLADKSLFYFILAMVITFVTMAVPVQLSGNWVTIFWVVEASILFYLGRMKNITIYEKLSFPLVFLAFLSLLQDWAMSSSEFNYDTDYVPVKPFLNVGFLSASIFILAFLGMFIVTRKAKDMEDTGKVLSIRQILSYAIPTILIATVYYTFRIEIANHFQHIYQQTKINTTPSGRGINIVYNENIPWLKKAWVYIYTLFFASGLTYLNLKKIKNNELSITNTIINLFVIIAFLTEGLYNLSILRETYISQNDQYFVSSTMNITVRYISLAFFVLLMGMCYQLSKSEIFKKKFNKTAFDYLLYIAVLWVISSELLHLLELYGMRNGYKLGLSILWGVYALFLISIGLWKNKKHLRIGAIILFGITLIKLFFYDISSLDTISKTIVFVSLGVLLLIISFLYNKYKHLIIDDVKTEN</sequence>
<keyword evidence="5" id="KW-1185">Reference proteome</keyword>
<feature type="transmembrane region" description="Helical" evidence="3">
    <location>
        <begin position="433"/>
        <end position="451"/>
    </location>
</feature>
<keyword evidence="3" id="KW-0472">Membrane</keyword>
<feature type="coiled-coil region" evidence="1">
    <location>
        <begin position="1"/>
        <end position="35"/>
    </location>
</feature>
<feature type="region of interest" description="Disordered" evidence="2">
    <location>
        <begin position="67"/>
        <end position="86"/>
    </location>
</feature>
<accession>A0A4U1CKV7</accession>